<dbReference type="AlphaFoldDB" id="A0A6S6M792"/>
<evidence type="ECO:0000256" key="1">
    <source>
        <dbReference type="ARBA" id="ARBA00023002"/>
    </source>
</evidence>
<evidence type="ECO:0000259" key="2">
    <source>
        <dbReference type="Pfam" id="PF01408"/>
    </source>
</evidence>
<keyword evidence="1" id="KW-0560">Oxidoreductase</keyword>
<dbReference type="GO" id="GO:0016491">
    <property type="term" value="F:oxidoreductase activity"/>
    <property type="evidence" value="ECO:0007669"/>
    <property type="project" value="UniProtKB-KW"/>
</dbReference>
<feature type="domain" description="Gfo/Idh/MocA-like oxidoreductase N-terminal" evidence="2">
    <location>
        <begin position="9"/>
        <end position="126"/>
    </location>
</feature>
<dbReference type="PANTHER" id="PTHR43818:SF11">
    <property type="entry name" value="BCDNA.GH03377"/>
    <property type="match status" value="1"/>
</dbReference>
<dbReference type="KEGG" id="gbn:GEOBRER4_24760"/>
<dbReference type="Pfam" id="PF22725">
    <property type="entry name" value="GFO_IDH_MocA_C3"/>
    <property type="match status" value="1"/>
</dbReference>
<dbReference type="InterPro" id="IPR036291">
    <property type="entry name" value="NAD(P)-bd_dom_sf"/>
</dbReference>
<evidence type="ECO:0000313" key="5">
    <source>
        <dbReference type="Proteomes" id="UP000515472"/>
    </source>
</evidence>
<dbReference type="GO" id="GO:0000166">
    <property type="term" value="F:nucleotide binding"/>
    <property type="evidence" value="ECO:0007669"/>
    <property type="project" value="InterPro"/>
</dbReference>
<dbReference type="EMBL" id="AP023213">
    <property type="protein sequence ID" value="BCG47726.1"/>
    <property type="molecule type" value="Genomic_DNA"/>
</dbReference>
<feature type="domain" description="GFO/IDH/MocA-like oxidoreductase" evidence="3">
    <location>
        <begin position="134"/>
        <end position="262"/>
    </location>
</feature>
<dbReference type="Gene3D" id="3.30.360.10">
    <property type="entry name" value="Dihydrodipicolinate Reductase, domain 2"/>
    <property type="match status" value="1"/>
</dbReference>
<dbReference type="SUPFAM" id="SSF55347">
    <property type="entry name" value="Glyceraldehyde-3-phosphate dehydrogenase-like, C-terminal domain"/>
    <property type="match status" value="1"/>
</dbReference>
<evidence type="ECO:0000313" key="4">
    <source>
        <dbReference type="EMBL" id="BCG47726.1"/>
    </source>
</evidence>
<evidence type="ECO:0000259" key="3">
    <source>
        <dbReference type="Pfam" id="PF22725"/>
    </source>
</evidence>
<dbReference type="SUPFAM" id="SSF51735">
    <property type="entry name" value="NAD(P)-binding Rossmann-fold domains"/>
    <property type="match status" value="1"/>
</dbReference>
<dbReference type="InterPro" id="IPR000683">
    <property type="entry name" value="Gfo/Idh/MocA-like_OxRdtase_N"/>
</dbReference>
<sequence>MKKKQALPRIGFLGTGWIGRHRLQAILDSKEAEVAAIADVCRENAAEAAKLAPGAAVVESLDALLELGLDAVVIATPSAGHCSQAVRALEAGLSVFCQKPLGRSAYEAQMVVNTARAANRLLGVDFSYRFTDAIQKMYQLVSSGELGEVYAADLVFHNAYGPDKAWFYDAELSGGGCLMDLGSHLVDLALWFFGYPQVRSVSSSIFSGGQRLKGGSGKVEDYAVVSLVLGNGHAVRVACSWNVSAGRDAVIESSFYGTQGGVAFRNVQGSFYDFVAERFHGTHTETIATPPDDWGGRCAVEWVRQLRAGSGSYDPQAENLIQVAAVLDAAYGR</sequence>
<dbReference type="InterPro" id="IPR050463">
    <property type="entry name" value="Gfo/Idh/MocA_oxidrdct_glycsds"/>
</dbReference>
<reference evidence="4 5" key="1">
    <citation type="submission" date="2020-06" db="EMBL/GenBank/DDBJ databases">
        <title>Interaction of electrochemicaly active bacteria, Geobacter bremensis R4 on different carbon anode.</title>
        <authorList>
            <person name="Meng L."/>
            <person name="Yoshida N."/>
        </authorList>
    </citation>
    <scope>NUCLEOTIDE SEQUENCE [LARGE SCALE GENOMIC DNA]</scope>
    <source>
        <strain evidence="4 5">R4</strain>
    </source>
</reference>
<organism evidence="4 5">
    <name type="scientific">Citrifermentans bremense</name>
    <dbReference type="NCBI Taxonomy" id="60035"/>
    <lineage>
        <taxon>Bacteria</taxon>
        <taxon>Pseudomonadati</taxon>
        <taxon>Thermodesulfobacteriota</taxon>
        <taxon>Desulfuromonadia</taxon>
        <taxon>Geobacterales</taxon>
        <taxon>Geobacteraceae</taxon>
        <taxon>Citrifermentans</taxon>
    </lineage>
</organism>
<dbReference type="Proteomes" id="UP000515472">
    <property type="component" value="Chromosome"/>
</dbReference>
<dbReference type="InterPro" id="IPR055170">
    <property type="entry name" value="GFO_IDH_MocA-like_dom"/>
</dbReference>
<dbReference type="Pfam" id="PF01408">
    <property type="entry name" value="GFO_IDH_MocA"/>
    <property type="match status" value="1"/>
</dbReference>
<dbReference type="Gene3D" id="3.40.50.720">
    <property type="entry name" value="NAD(P)-binding Rossmann-like Domain"/>
    <property type="match status" value="1"/>
</dbReference>
<dbReference type="PANTHER" id="PTHR43818">
    <property type="entry name" value="BCDNA.GH03377"/>
    <property type="match status" value="1"/>
</dbReference>
<keyword evidence="5" id="KW-1185">Reference proteome</keyword>
<protein>
    <submittedName>
        <fullName evidence="4">Oxidoreductase-like</fullName>
    </submittedName>
</protein>
<name>A0A6S6M792_9BACT</name>
<proteinExistence type="predicted"/>
<dbReference type="RefSeq" id="WP_185242582.1">
    <property type="nucleotide sequence ID" value="NZ_AP023213.1"/>
</dbReference>
<gene>
    <name evidence="4" type="ORF">GEOBRER4_n2572</name>
</gene>
<accession>A0A6S6M792</accession>